<feature type="transmembrane region" description="Helical" evidence="2">
    <location>
        <begin position="353"/>
        <end position="380"/>
    </location>
</feature>
<dbReference type="STRING" id="632772.ROP_31350"/>
<feature type="transmembrane region" description="Helical" evidence="2">
    <location>
        <begin position="15"/>
        <end position="36"/>
    </location>
</feature>
<reference evidence="4 5" key="1">
    <citation type="submission" date="2009-03" db="EMBL/GenBank/DDBJ databases">
        <title>Comparison of the complete genome sequences of Rhodococcus erythropolis PR4 and Rhodococcus opacus B4.</title>
        <authorList>
            <person name="Takarada H."/>
            <person name="Sekine M."/>
            <person name="Hosoyama A."/>
            <person name="Yamada R."/>
            <person name="Fujisawa T."/>
            <person name="Omata S."/>
            <person name="Shimizu A."/>
            <person name="Tsukatani N."/>
            <person name="Tanikawa S."/>
            <person name="Fujita N."/>
            <person name="Harayama S."/>
        </authorList>
    </citation>
    <scope>NUCLEOTIDE SEQUENCE [LARGE SCALE GENOMIC DNA]</scope>
    <source>
        <strain evidence="4 5">B4</strain>
    </source>
</reference>
<feature type="transmembrane region" description="Helical" evidence="2">
    <location>
        <begin position="167"/>
        <end position="188"/>
    </location>
</feature>
<evidence type="ECO:0000259" key="3">
    <source>
        <dbReference type="Pfam" id="PF01970"/>
    </source>
</evidence>
<dbReference type="InterPro" id="IPR002823">
    <property type="entry name" value="DUF112_TM"/>
</dbReference>
<keyword evidence="2" id="KW-0472">Membrane</keyword>
<organism evidence="4 5">
    <name type="scientific">Rhodococcus opacus (strain B4)</name>
    <dbReference type="NCBI Taxonomy" id="632772"/>
    <lineage>
        <taxon>Bacteria</taxon>
        <taxon>Bacillati</taxon>
        <taxon>Actinomycetota</taxon>
        <taxon>Actinomycetes</taxon>
        <taxon>Mycobacteriales</taxon>
        <taxon>Nocardiaceae</taxon>
        <taxon>Rhodococcus</taxon>
    </lineage>
</organism>
<evidence type="ECO:0000256" key="1">
    <source>
        <dbReference type="SAM" id="MobiDB-lite"/>
    </source>
</evidence>
<gene>
    <name evidence="4" type="ordered locus">ROP_31350</name>
</gene>
<proteinExistence type="predicted"/>
<feature type="transmembrane region" description="Helical" evidence="2">
    <location>
        <begin position="48"/>
        <end position="71"/>
    </location>
</feature>
<dbReference type="PATRIC" id="fig|632772.20.peg.3282"/>
<dbReference type="PANTHER" id="PTHR35342">
    <property type="entry name" value="TRICARBOXYLIC TRANSPORT PROTEIN"/>
    <property type="match status" value="1"/>
</dbReference>
<feature type="transmembrane region" description="Helical" evidence="2">
    <location>
        <begin position="411"/>
        <end position="429"/>
    </location>
</feature>
<keyword evidence="2" id="KW-0812">Transmembrane</keyword>
<dbReference type="Proteomes" id="UP000002212">
    <property type="component" value="Chromosome"/>
</dbReference>
<name>C1B6S9_RHOOB</name>
<dbReference type="RefSeq" id="WP_012690335.1">
    <property type="nucleotide sequence ID" value="NC_012522.1"/>
</dbReference>
<dbReference type="HOGENOM" id="CLU_022936_2_0_11"/>
<feature type="transmembrane region" description="Helical" evidence="2">
    <location>
        <begin position="317"/>
        <end position="341"/>
    </location>
</feature>
<feature type="region of interest" description="Disordered" evidence="1">
    <location>
        <begin position="496"/>
        <end position="531"/>
    </location>
</feature>
<protein>
    <submittedName>
        <fullName evidence="4">Hypothetical membrane protein</fullName>
    </submittedName>
</protein>
<sequence>MDAILHGFSVATEPINLLAVLLGCILGIVVGVLPGLGPITTISILIPFTYAMSPATAIILLAGVYAGVMYGGTVTSVLLRLPGEAASVVTAIDGYEMARRGRAGPALGISAIGSFVGATVALVGLTFFAPALADLALHLGPPEYATLAIFGLMLIAYLGGGSFPKAMVAAGAGLFLATVGLDPISGAVRFSGDSLQLVDGFEVVAIVLGLFGIGEVLYNLRPGSKDDGDAVTTKIGKVFPSRADLRRSRGAIGRGSVLGTLVGLVPGGGGLVSSLVSYGVERRVAKHPEEFGKGAIEGVAGPETANNASSTSAFVPLLSLGIPFNVTVSLLFSVLLVHGITPGPQLVDEHPDVFWGVIASMYIGNIVLLILSLPLIGVFVQILRLKFSVLAPLIVTVSLIGLYTIDNNTWSMWVAITFGVVGYLMRLWGFPLGPMVLAFILGEILESALRQSLILSGGSFDIFVTRPGSLTILLLVAAIIFYSVASLLRARAKRERGGAVSSESSRAPENGPSAPDGSALSAGQHRLVEKK</sequence>
<dbReference type="KEGG" id="rop:ROP_31350"/>
<feature type="transmembrane region" description="Helical" evidence="2">
    <location>
        <begin position="200"/>
        <end position="218"/>
    </location>
</feature>
<keyword evidence="2" id="KW-1133">Transmembrane helix</keyword>
<accession>C1B6S9</accession>
<feature type="transmembrane region" description="Helical" evidence="2">
    <location>
        <begin position="387"/>
        <end position="405"/>
    </location>
</feature>
<feature type="domain" description="DUF112" evidence="3">
    <location>
        <begin position="17"/>
        <end position="437"/>
    </location>
</feature>
<dbReference type="EMBL" id="AP011115">
    <property type="protein sequence ID" value="BAH51382.1"/>
    <property type="molecule type" value="Genomic_DNA"/>
</dbReference>
<dbReference type="OrthoDB" id="9781349at2"/>
<dbReference type="PANTHER" id="PTHR35342:SF5">
    <property type="entry name" value="TRICARBOXYLIC TRANSPORT PROTEIN"/>
    <property type="match status" value="1"/>
</dbReference>
<evidence type="ECO:0000313" key="4">
    <source>
        <dbReference type="EMBL" id="BAH51382.1"/>
    </source>
</evidence>
<evidence type="ECO:0000313" key="5">
    <source>
        <dbReference type="Proteomes" id="UP000002212"/>
    </source>
</evidence>
<feature type="transmembrane region" description="Helical" evidence="2">
    <location>
        <begin position="144"/>
        <end position="160"/>
    </location>
</feature>
<evidence type="ECO:0000256" key="2">
    <source>
        <dbReference type="SAM" id="Phobius"/>
    </source>
</evidence>
<feature type="transmembrane region" description="Helical" evidence="2">
    <location>
        <begin position="107"/>
        <end position="132"/>
    </location>
</feature>
<dbReference type="Pfam" id="PF01970">
    <property type="entry name" value="TctA"/>
    <property type="match status" value="1"/>
</dbReference>
<dbReference type="AlphaFoldDB" id="C1B6S9"/>
<feature type="transmembrane region" description="Helical" evidence="2">
    <location>
        <begin position="468"/>
        <end position="488"/>
    </location>
</feature>